<organism evidence="2 3">
    <name type="scientific">Trebonia kvetii</name>
    <dbReference type="NCBI Taxonomy" id="2480626"/>
    <lineage>
        <taxon>Bacteria</taxon>
        <taxon>Bacillati</taxon>
        <taxon>Actinomycetota</taxon>
        <taxon>Actinomycetes</taxon>
        <taxon>Streptosporangiales</taxon>
        <taxon>Treboniaceae</taxon>
        <taxon>Trebonia</taxon>
    </lineage>
</organism>
<sequence length="80" mass="9033">MEANADSFLELIHQFEDFTDAVSPEQAHAELDETTLQLFWMQWPQMSAWAGSLWRLLSEELSGPSSPHIDPELDEVGESG</sequence>
<evidence type="ECO:0000313" key="3">
    <source>
        <dbReference type="Proteomes" id="UP000460272"/>
    </source>
</evidence>
<gene>
    <name evidence="2" type="ORF">EAS64_13425</name>
</gene>
<dbReference type="AlphaFoldDB" id="A0A6P2C3K2"/>
<dbReference type="RefSeq" id="WP_145853228.1">
    <property type="nucleotide sequence ID" value="NZ_RPFW01000002.1"/>
</dbReference>
<protein>
    <submittedName>
        <fullName evidence="2">Uncharacterized protein</fullName>
    </submittedName>
</protein>
<feature type="region of interest" description="Disordered" evidence="1">
    <location>
        <begin position="61"/>
        <end position="80"/>
    </location>
</feature>
<proteinExistence type="predicted"/>
<accession>A0A6P2C3K2</accession>
<dbReference type="EMBL" id="RPFW01000002">
    <property type="protein sequence ID" value="TVZ05527.1"/>
    <property type="molecule type" value="Genomic_DNA"/>
</dbReference>
<evidence type="ECO:0000256" key="1">
    <source>
        <dbReference type="SAM" id="MobiDB-lite"/>
    </source>
</evidence>
<keyword evidence="3" id="KW-1185">Reference proteome</keyword>
<name>A0A6P2C3K2_9ACTN</name>
<comment type="caution">
    <text evidence="2">The sequence shown here is derived from an EMBL/GenBank/DDBJ whole genome shotgun (WGS) entry which is preliminary data.</text>
</comment>
<evidence type="ECO:0000313" key="2">
    <source>
        <dbReference type="EMBL" id="TVZ05527.1"/>
    </source>
</evidence>
<dbReference type="Proteomes" id="UP000460272">
    <property type="component" value="Unassembled WGS sequence"/>
</dbReference>
<reference evidence="2 3" key="1">
    <citation type="submission" date="2018-11" db="EMBL/GenBank/DDBJ databases">
        <title>Trebonia kvetii gen.nov., sp.nov., a novel acidophilic actinobacterium, and proposal of the new actinobacterial family Treboniaceae fam. nov.</title>
        <authorList>
            <person name="Rapoport D."/>
            <person name="Sagova-Mareckova M."/>
            <person name="Sedlacek I."/>
            <person name="Provaznik J."/>
            <person name="Kralova S."/>
            <person name="Pavlinic D."/>
            <person name="Benes V."/>
            <person name="Kopecky J."/>
        </authorList>
    </citation>
    <scope>NUCLEOTIDE SEQUENCE [LARGE SCALE GENOMIC DNA]</scope>
    <source>
        <strain evidence="2 3">15Tr583</strain>
    </source>
</reference>